<gene>
    <name evidence="1" type="primary">Nfu_g_1_013509</name>
</gene>
<reference evidence="1" key="1">
    <citation type="submission" date="2016-05" db="EMBL/GenBank/DDBJ databases">
        <authorList>
            <person name="Lavstsen T."/>
            <person name="Jespersen J.S."/>
        </authorList>
    </citation>
    <scope>NUCLEOTIDE SEQUENCE</scope>
    <source>
        <tissue evidence="1">Brain</tissue>
    </source>
</reference>
<protein>
    <submittedName>
        <fullName evidence="1">Uncharacterized protein</fullName>
    </submittedName>
</protein>
<evidence type="ECO:0000313" key="1">
    <source>
        <dbReference type="EMBL" id="SBR67159.1"/>
    </source>
</evidence>
<proteinExistence type="predicted"/>
<feature type="non-terminal residue" evidence="1">
    <location>
        <position position="1"/>
    </location>
</feature>
<sequence length="58" mass="6295">RLFNSTAFKMIMNHAYGKPPQADSICQSKSPPNGTCDFELASQSAVGMLDQFGSRKKG</sequence>
<accession>A0A1A8NE81</accession>
<reference evidence="1" key="2">
    <citation type="submission" date="2016-06" db="EMBL/GenBank/DDBJ databases">
        <title>The genome of a short-lived fish provides insights into sex chromosome evolution and the genetic control of aging.</title>
        <authorList>
            <person name="Reichwald K."/>
            <person name="Felder M."/>
            <person name="Petzold A."/>
            <person name="Koch P."/>
            <person name="Groth M."/>
            <person name="Platzer M."/>
        </authorList>
    </citation>
    <scope>NUCLEOTIDE SEQUENCE</scope>
    <source>
        <tissue evidence="1">Brain</tissue>
    </source>
</reference>
<dbReference type="AlphaFoldDB" id="A0A1A8NE81"/>
<organism evidence="1">
    <name type="scientific">Nothobranchius pienaari</name>
    <dbReference type="NCBI Taxonomy" id="704102"/>
    <lineage>
        <taxon>Eukaryota</taxon>
        <taxon>Metazoa</taxon>
        <taxon>Chordata</taxon>
        <taxon>Craniata</taxon>
        <taxon>Vertebrata</taxon>
        <taxon>Euteleostomi</taxon>
        <taxon>Actinopterygii</taxon>
        <taxon>Neopterygii</taxon>
        <taxon>Teleostei</taxon>
        <taxon>Neoteleostei</taxon>
        <taxon>Acanthomorphata</taxon>
        <taxon>Ovalentaria</taxon>
        <taxon>Atherinomorphae</taxon>
        <taxon>Cyprinodontiformes</taxon>
        <taxon>Nothobranchiidae</taxon>
        <taxon>Nothobranchius</taxon>
    </lineage>
</organism>
<feature type="non-terminal residue" evidence="1">
    <location>
        <position position="58"/>
    </location>
</feature>
<name>A0A1A8NE81_9TELE</name>
<dbReference type="EMBL" id="HAEG01002383">
    <property type="protein sequence ID" value="SBR67159.1"/>
    <property type="molecule type" value="Transcribed_RNA"/>
</dbReference>